<organism evidence="7 8">
    <name type="scientific">Trichoglossum hirsutum</name>
    <dbReference type="NCBI Taxonomy" id="265104"/>
    <lineage>
        <taxon>Eukaryota</taxon>
        <taxon>Fungi</taxon>
        <taxon>Dikarya</taxon>
        <taxon>Ascomycota</taxon>
        <taxon>Pezizomycotina</taxon>
        <taxon>Geoglossomycetes</taxon>
        <taxon>Geoglossales</taxon>
        <taxon>Geoglossaceae</taxon>
        <taxon>Trichoglossum</taxon>
    </lineage>
</organism>
<dbReference type="GO" id="GO:0006914">
    <property type="term" value="P:autophagy"/>
    <property type="evidence" value="ECO:0007669"/>
    <property type="project" value="TreeGrafter"/>
</dbReference>
<gene>
    <name evidence="7" type="ORF">GP486_002145</name>
</gene>
<sequence>MLTAFNARPVVEFRQRDKSKIESILSVGDKVLVGLHTGTLRIYRINEQAGETAHENGASPPLDGPSSQASVRPADLLREVEKFSRRAIEQLAIIKEANILISLSDGYVSIHDVQSYALQEQLAKTKGASAFAVTSNIVKDPTTGVPSIVSRLAVAVKRKLLLWSWLDTELSPESPEVTLSAAARSLTWANGTNLLCGLNSGYVMVDVESQEMSDIVGPGGIAGAAGQEASRFGSVGATGMGYMGMGSWGPKPLATRLTEGEILLAKDVNTLFINSDGKALDKRQVHWAVGPEAISFSYPYLISLQVPYKGTLEVRNPDTLSLVQSIPLQNANILHVPQPNVSLAHAGKGSLVASDRCIWRLVSVDYGSQVEQLIAKGELDEAISLLGLLEDALVENKEETLREVKMQKAQKLFSQRKYRQSLDLFTEVSAPAERVIKLYPRVISGNLAPTDDAVASDNESVPETNANLENEAPTQNGNSSKLVEDTKRSAVGKLKAEKKKTASDTSSIRSWIRGDVGEGSDSGSVLGKHSEIVSPDKPLEGKDLQTAVLELCTFLVDTRTKLQRYLNPDGSLKNPTSNYSSDGSGTPKLAFDSLLMAPSASTDREQKLRETAKLVDTTLFRSYMLARPTLAGSLFRIPNFCDPDVVNEKLLESGRYNDLVDFFYGKKLHRPALELLQKFGKADEDQRVPMLYGPKRTVSYIQNLSPEMIDLIVEFSEWPLRCDPELGMEIFVTDSENAETLPREKVVDFLQGIDLKLAVKYLEHIIHELNDLTPEFHNRLVNLYLTRLKGREEEEQEVKGGFQSDDERDEWRGKLLSFLGTSRQYSLARSLGLIPRDDPEFYEARAIVLSNMGQHKQALEIYVFKLKDHKKAEEYVLAI</sequence>
<dbReference type="AlphaFoldDB" id="A0A9P8LFS2"/>
<dbReference type="PANTHER" id="PTHR12894">
    <property type="entry name" value="CNH DOMAIN CONTAINING"/>
    <property type="match status" value="1"/>
</dbReference>
<feature type="repeat" description="CHCR" evidence="4">
    <location>
        <begin position="734"/>
        <end position="879"/>
    </location>
</feature>
<protein>
    <recommendedName>
        <fullName evidence="6">CNH domain-containing protein</fullName>
    </recommendedName>
</protein>
<dbReference type="PANTHER" id="PTHR12894:SF49">
    <property type="entry name" value="VAM6_VPS39-LIKE PROTEIN"/>
    <property type="match status" value="1"/>
</dbReference>
<dbReference type="GO" id="GO:0000329">
    <property type="term" value="C:fungal-type vacuole membrane"/>
    <property type="evidence" value="ECO:0007669"/>
    <property type="project" value="TreeGrafter"/>
</dbReference>
<dbReference type="EMBL" id="JAGHQM010000224">
    <property type="protein sequence ID" value="KAH0563290.1"/>
    <property type="molecule type" value="Genomic_DNA"/>
</dbReference>
<dbReference type="PROSITE" id="PS50236">
    <property type="entry name" value="CHCR"/>
    <property type="match status" value="1"/>
</dbReference>
<feature type="region of interest" description="Disordered" evidence="5">
    <location>
        <begin position="449"/>
        <end position="499"/>
    </location>
</feature>
<name>A0A9P8LFS2_9PEZI</name>
<dbReference type="Proteomes" id="UP000750711">
    <property type="component" value="Unassembled WGS sequence"/>
</dbReference>
<dbReference type="InterPro" id="IPR000547">
    <property type="entry name" value="Clathrin_H-chain/VPS_repeat"/>
</dbReference>
<evidence type="ECO:0000259" key="6">
    <source>
        <dbReference type="PROSITE" id="PS50219"/>
    </source>
</evidence>
<evidence type="ECO:0000256" key="2">
    <source>
        <dbReference type="ARBA" id="ARBA00023136"/>
    </source>
</evidence>
<comment type="similarity">
    <text evidence="3">Belongs to the VAM6/VPS39 family.</text>
</comment>
<comment type="subcellular location">
    <subcellularLocation>
        <location evidence="1">Endomembrane system</location>
        <topology evidence="1">Peripheral membrane protein</topology>
    </subcellularLocation>
</comment>
<comment type="caution">
    <text evidence="7">The sequence shown here is derived from an EMBL/GenBank/DDBJ whole genome shotgun (WGS) entry which is preliminary data.</text>
</comment>
<evidence type="ECO:0000256" key="1">
    <source>
        <dbReference type="ARBA" id="ARBA00004184"/>
    </source>
</evidence>
<dbReference type="InterPro" id="IPR019452">
    <property type="entry name" value="VPS39/TGF_beta_rcpt-assoc_1"/>
</dbReference>
<accession>A0A9P8LFS2</accession>
<evidence type="ECO:0000256" key="4">
    <source>
        <dbReference type="PROSITE-ProRule" id="PRU01006"/>
    </source>
</evidence>
<proteinExistence type="inferred from homology"/>
<evidence type="ECO:0000256" key="3">
    <source>
        <dbReference type="ARBA" id="ARBA00038201"/>
    </source>
</evidence>
<evidence type="ECO:0000313" key="7">
    <source>
        <dbReference type="EMBL" id="KAH0563290.1"/>
    </source>
</evidence>
<keyword evidence="8" id="KW-1185">Reference proteome</keyword>
<feature type="domain" description="CNH" evidence="6">
    <location>
        <begin position="18"/>
        <end position="341"/>
    </location>
</feature>
<dbReference type="GO" id="GO:0006886">
    <property type="term" value="P:intracellular protein transport"/>
    <property type="evidence" value="ECO:0007669"/>
    <property type="project" value="UniProtKB-UniRule"/>
</dbReference>
<feature type="compositionally biased region" description="Polar residues" evidence="5">
    <location>
        <begin position="457"/>
        <end position="481"/>
    </location>
</feature>
<dbReference type="PROSITE" id="PS50219">
    <property type="entry name" value="CNH"/>
    <property type="match status" value="1"/>
</dbReference>
<evidence type="ECO:0000256" key="5">
    <source>
        <dbReference type="SAM" id="MobiDB-lite"/>
    </source>
</evidence>
<dbReference type="Pfam" id="PF10366">
    <property type="entry name" value="Vps39_1"/>
    <property type="match status" value="1"/>
</dbReference>
<keyword evidence="2" id="KW-0472">Membrane</keyword>
<evidence type="ECO:0000313" key="8">
    <source>
        <dbReference type="Proteomes" id="UP000750711"/>
    </source>
</evidence>
<reference evidence="7" key="1">
    <citation type="submission" date="2021-03" db="EMBL/GenBank/DDBJ databases">
        <title>Comparative genomics and phylogenomic investigation of the class Geoglossomycetes provide insights into ecological specialization and systematics.</title>
        <authorList>
            <person name="Melie T."/>
            <person name="Pirro S."/>
            <person name="Miller A.N."/>
            <person name="Quandt A."/>
        </authorList>
    </citation>
    <scope>NUCLEOTIDE SEQUENCE</scope>
    <source>
        <strain evidence="7">CAQ_001_2017</strain>
    </source>
</reference>
<dbReference type="Pfam" id="PF00780">
    <property type="entry name" value="CNH"/>
    <property type="match status" value="1"/>
</dbReference>
<feature type="region of interest" description="Disordered" evidence="5">
    <location>
        <begin position="51"/>
        <end position="70"/>
    </location>
</feature>
<dbReference type="InterPro" id="IPR001180">
    <property type="entry name" value="CNH_dom"/>
</dbReference>
<dbReference type="InterPro" id="IPR032914">
    <property type="entry name" value="Vam6/VPS39/TRAP1"/>
</dbReference>
<dbReference type="GO" id="GO:0012505">
    <property type="term" value="C:endomembrane system"/>
    <property type="evidence" value="ECO:0007669"/>
    <property type="project" value="UniProtKB-SubCell"/>
</dbReference>
<dbReference type="GO" id="GO:0034058">
    <property type="term" value="P:endosomal vesicle fusion"/>
    <property type="evidence" value="ECO:0007669"/>
    <property type="project" value="TreeGrafter"/>
</dbReference>